<dbReference type="Gene3D" id="2.40.50.100">
    <property type="match status" value="1"/>
</dbReference>
<proteinExistence type="inferred from homology"/>
<sequence>MNQRSGSRWIGGSVGVLGLLLLLAWMQGWLSGERVSPGREIPAPVSAAGLKTVPAQERADPVVTGWPGTVVAKTKAVLSAQIPARVVEVTVRQGDLVKRGTVLVRLDSEESLARFKQAEAAWSGATARRKQAEATYRRMKTLIVEEVVAPQQFEAAEAAFQTAQAEEEAARRQREAAEVVLDFTTVTAPFDGRVTRREVEPGEFAAPGRPLLALDATDLFQLETPLPLAEEGALQIGQRHPVEIAGLPAMQGTIDEIIPAADPETRTVTVKVLLPRGAAVRSGLFGRLLLSGVATKGVFVPKRAVREIGQLETVRVLESGRVITRHVQTGREAGEEIEILSGLRPNEQVVVEGGA</sequence>
<evidence type="ECO:0000259" key="3">
    <source>
        <dbReference type="Pfam" id="PF25973"/>
    </source>
</evidence>
<keyword evidence="6" id="KW-1185">Reference proteome</keyword>
<name>A0A7X6ID68_9BACT</name>
<dbReference type="Proteomes" id="UP000534783">
    <property type="component" value="Unassembled WGS sequence"/>
</dbReference>
<feature type="domain" description="CzcB-like barrel-sandwich hybrid" evidence="3">
    <location>
        <begin position="76"/>
        <end position="204"/>
    </location>
</feature>
<dbReference type="Gene3D" id="1.10.287.470">
    <property type="entry name" value="Helix hairpin bin"/>
    <property type="match status" value="1"/>
</dbReference>
<dbReference type="InterPro" id="IPR058647">
    <property type="entry name" value="BSH_CzcB-like"/>
</dbReference>
<organism evidence="5 6">
    <name type="scientific">Candidatus Manganitrophus noduliformans</name>
    <dbReference type="NCBI Taxonomy" id="2606439"/>
    <lineage>
        <taxon>Bacteria</taxon>
        <taxon>Pseudomonadati</taxon>
        <taxon>Nitrospirota</taxon>
        <taxon>Nitrospiria</taxon>
        <taxon>Candidatus Troglogloeales</taxon>
        <taxon>Candidatus Manganitrophaceae</taxon>
        <taxon>Candidatus Manganitrophus</taxon>
    </lineage>
</organism>
<evidence type="ECO:0000313" key="5">
    <source>
        <dbReference type="EMBL" id="NKE73296.1"/>
    </source>
</evidence>
<dbReference type="InterPro" id="IPR006143">
    <property type="entry name" value="RND_pump_MFP"/>
</dbReference>
<dbReference type="InterPro" id="IPR058792">
    <property type="entry name" value="Beta-barrel_RND_2"/>
</dbReference>
<dbReference type="NCBIfam" id="TIGR01730">
    <property type="entry name" value="RND_mfp"/>
    <property type="match status" value="1"/>
</dbReference>
<dbReference type="Gene3D" id="2.40.420.20">
    <property type="match status" value="1"/>
</dbReference>
<dbReference type="Gene3D" id="2.40.30.170">
    <property type="match status" value="1"/>
</dbReference>
<gene>
    <name evidence="5" type="ORF">MNODULE_21285</name>
</gene>
<dbReference type="Pfam" id="PF25975">
    <property type="entry name" value="CzcB_C"/>
    <property type="match status" value="1"/>
</dbReference>
<dbReference type="AlphaFoldDB" id="A0A7X6ID68"/>
<dbReference type="SUPFAM" id="SSF111369">
    <property type="entry name" value="HlyD-like secretion proteins"/>
    <property type="match status" value="1"/>
</dbReference>
<comment type="caution">
    <text evidence="5">The sequence shown here is derived from an EMBL/GenBank/DDBJ whole genome shotgun (WGS) entry which is preliminary data.</text>
</comment>
<comment type="similarity">
    <text evidence="1">Belongs to the membrane fusion protein (MFP) (TC 8.A.1) family.</text>
</comment>
<accession>A0A7X6ID68</accession>
<evidence type="ECO:0000259" key="4">
    <source>
        <dbReference type="Pfam" id="PF25975"/>
    </source>
</evidence>
<reference evidence="5 6" key="1">
    <citation type="journal article" date="2020" name="Nature">
        <title>Bacterial chemolithoautotrophy via manganese oxidation.</title>
        <authorList>
            <person name="Yu H."/>
            <person name="Leadbetter J.R."/>
        </authorList>
    </citation>
    <scope>NUCLEOTIDE SEQUENCE [LARGE SCALE GENOMIC DNA]</scope>
    <source>
        <strain evidence="5 6">Mn-1</strain>
    </source>
</reference>
<dbReference type="GO" id="GO:0015562">
    <property type="term" value="F:efflux transmembrane transporter activity"/>
    <property type="evidence" value="ECO:0007669"/>
    <property type="project" value="TreeGrafter"/>
</dbReference>
<feature type="domain" description="CzcB-like C-terminal circularly permuted SH3-like" evidence="4">
    <location>
        <begin position="298"/>
        <end position="353"/>
    </location>
</feature>
<dbReference type="Pfam" id="PF25973">
    <property type="entry name" value="BSH_CzcB"/>
    <property type="match status" value="1"/>
</dbReference>
<protein>
    <submittedName>
        <fullName evidence="5">Efflux RND transporter periplasmic adaptor subunit</fullName>
    </submittedName>
</protein>
<evidence type="ECO:0000313" key="6">
    <source>
        <dbReference type="Proteomes" id="UP000534783"/>
    </source>
</evidence>
<dbReference type="PANTHER" id="PTHR30469:SF38">
    <property type="entry name" value="HLYD FAMILY SECRETION PROTEIN"/>
    <property type="match status" value="1"/>
</dbReference>
<dbReference type="RefSeq" id="WP_168063221.1">
    <property type="nucleotide sequence ID" value="NZ_VTOW01000005.1"/>
</dbReference>
<evidence type="ECO:0000259" key="2">
    <source>
        <dbReference type="Pfam" id="PF25954"/>
    </source>
</evidence>
<dbReference type="PANTHER" id="PTHR30469">
    <property type="entry name" value="MULTIDRUG RESISTANCE PROTEIN MDTA"/>
    <property type="match status" value="1"/>
</dbReference>
<dbReference type="Pfam" id="PF25954">
    <property type="entry name" value="Beta-barrel_RND_2"/>
    <property type="match status" value="1"/>
</dbReference>
<dbReference type="EMBL" id="VTOW01000005">
    <property type="protein sequence ID" value="NKE73296.1"/>
    <property type="molecule type" value="Genomic_DNA"/>
</dbReference>
<dbReference type="GO" id="GO:1990281">
    <property type="term" value="C:efflux pump complex"/>
    <property type="evidence" value="ECO:0007669"/>
    <property type="project" value="TreeGrafter"/>
</dbReference>
<evidence type="ECO:0000256" key="1">
    <source>
        <dbReference type="ARBA" id="ARBA00009477"/>
    </source>
</evidence>
<feature type="domain" description="CusB-like beta-barrel" evidence="2">
    <location>
        <begin position="227"/>
        <end position="290"/>
    </location>
</feature>
<dbReference type="InterPro" id="IPR058649">
    <property type="entry name" value="CzcB_C"/>
</dbReference>